<dbReference type="Proteomes" id="UP000831607">
    <property type="component" value="Chromosome"/>
</dbReference>
<evidence type="ECO:0000313" key="8">
    <source>
        <dbReference type="EMBL" id="UOD49430.1"/>
    </source>
</evidence>
<protein>
    <submittedName>
        <fullName evidence="8">Pilus assembly protein N-terminal domain-containing protein</fullName>
    </submittedName>
</protein>
<feature type="chain" id="PRO_5045385641" evidence="5">
    <location>
        <begin position="21"/>
        <end position="439"/>
    </location>
</feature>
<comment type="subcellular location">
    <subcellularLocation>
        <location evidence="1">Membrane</location>
    </subcellularLocation>
</comment>
<evidence type="ECO:0000256" key="2">
    <source>
        <dbReference type="ARBA" id="ARBA00022729"/>
    </source>
</evidence>
<dbReference type="InterPro" id="IPR050810">
    <property type="entry name" value="Bact_Secretion_Sys_Channel"/>
</dbReference>
<dbReference type="RefSeq" id="WP_243477591.1">
    <property type="nucleotide sequence ID" value="NZ_CP063982.1"/>
</dbReference>
<evidence type="ECO:0000256" key="1">
    <source>
        <dbReference type="ARBA" id="ARBA00004370"/>
    </source>
</evidence>
<keyword evidence="3" id="KW-0472">Membrane</keyword>
<evidence type="ECO:0000313" key="9">
    <source>
        <dbReference type="Proteomes" id="UP000831607"/>
    </source>
</evidence>
<accession>A0ABY4AJ58</accession>
<dbReference type="InterPro" id="IPR004846">
    <property type="entry name" value="T2SS/T3SS_dom"/>
</dbReference>
<evidence type="ECO:0000256" key="5">
    <source>
        <dbReference type="SAM" id="SignalP"/>
    </source>
</evidence>
<comment type="similarity">
    <text evidence="4">Belongs to the bacterial secretin family.</text>
</comment>
<keyword evidence="2 5" id="KW-0732">Signal</keyword>
<dbReference type="Pfam" id="PF00263">
    <property type="entry name" value="Secretin"/>
    <property type="match status" value="1"/>
</dbReference>
<evidence type="ECO:0000256" key="4">
    <source>
        <dbReference type="RuleBase" id="RU004003"/>
    </source>
</evidence>
<dbReference type="Pfam" id="PF13629">
    <property type="entry name" value="T2SS-T3SS_pil_N"/>
    <property type="match status" value="1"/>
</dbReference>
<dbReference type="InterPro" id="IPR032789">
    <property type="entry name" value="T2SS-T3SS_pil_N"/>
</dbReference>
<evidence type="ECO:0000256" key="3">
    <source>
        <dbReference type="ARBA" id="ARBA00023136"/>
    </source>
</evidence>
<organism evidence="8 9">
    <name type="scientific">Orrella daihaiensis</name>
    <dbReference type="NCBI Taxonomy" id="2782176"/>
    <lineage>
        <taxon>Bacteria</taxon>
        <taxon>Pseudomonadati</taxon>
        <taxon>Pseudomonadota</taxon>
        <taxon>Betaproteobacteria</taxon>
        <taxon>Burkholderiales</taxon>
        <taxon>Alcaligenaceae</taxon>
        <taxon>Orrella</taxon>
    </lineage>
</organism>
<dbReference type="PANTHER" id="PTHR30332">
    <property type="entry name" value="PROBABLE GENERAL SECRETION PATHWAY PROTEIN D"/>
    <property type="match status" value="1"/>
</dbReference>
<name>A0ABY4AJ58_9BURK</name>
<sequence length="439" mass="47278">MKKACWLLGLLGLLSANTFAKPTSLSLEAGSAHVVRLEGIKQVAVGNSQLIQANAVSASEVILFAKQVGSTTVDIWTHKNGHHAYQVTITTAGLEQRLLQVQAVLKEFAGVSARLAGQHIVIEGREVSSQTRKRLDQLLARYPDVVDLTSSIAWDQMVMLDVKVLELPQHKLREIGVHWQSSPNGGLYAGAAFKLGSAGVKMTQEGPLAGAGALFGMNDLLTARLQSMTQSGQAVLLAQPQLLARSGSPASFQAGGEVPYAFVDKDGKRTTLFKKYGVMLNVTPEIDRHGAIRAKVDVEVSSIDPTISTEAGPAIRMRKTSTEFNVKSGQTLVLGGFISHEKVDGQQGFAGVHTDQQRQVELAIFLTPVIVTPDHPDLMARVARAQTVEDWQIGPIRNLNVPVTGQPDSSTHQWHPAHPALSQWEQGGAIGRGNTYSFD</sequence>
<feature type="signal peptide" evidence="5">
    <location>
        <begin position="1"/>
        <end position="20"/>
    </location>
</feature>
<gene>
    <name evidence="8" type="ORF">DHf2319_08015</name>
</gene>
<feature type="domain" description="Type II/III secretion system secretin-like" evidence="6">
    <location>
        <begin position="228"/>
        <end position="369"/>
    </location>
</feature>
<dbReference type="PANTHER" id="PTHR30332:SF24">
    <property type="entry name" value="SECRETIN GSPD-RELATED"/>
    <property type="match status" value="1"/>
</dbReference>
<feature type="domain" description="Pilus formation protein N-terminal" evidence="7">
    <location>
        <begin position="22"/>
        <end position="87"/>
    </location>
</feature>
<keyword evidence="9" id="KW-1185">Reference proteome</keyword>
<proteinExistence type="inferred from homology"/>
<evidence type="ECO:0000259" key="7">
    <source>
        <dbReference type="Pfam" id="PF13629"/>
    </source>
</evidence>
<dbReference type="EMBL" id="CP063982">
    <property type="protein sequence ID" value="UOD49430.1"/>
    <property type="molecule type" value="Genomic_DNA"/>
</dbReference>
<reference evidence="8 9" key="1">
    <citation type="submission" date="2020-11" db="EMBL/GenBank/DDBJ databases">
        <title>Algicoccus daihaiensis sp.nov., isolated from Daihai Lake in Inner Mongolia.</title>
        <authorList>
            <person name="Kai J."/>
        </authorList>
    </citation>
    <scope>NUCLEOTIDE SEQUENCE [LARGE SCALE GENOMIC DNA]</scope>
    <source>
        <strain evidence="9">f23</strain>
    </source>
</reference>
<evidence type="ECO:0000259" key="6">
    <source>
        <dbReference type="Pfam" id="PF00263"/>
    </source>
</evidence>